<protein>
    <submittedName>
        <fullName evidence="1">Uncharacterized protein</fullName>
    </submittedName>
</protein>
<keyword evidence="2" id="KW-1185">Reference proteome</keyword>
<name>A0ABD2WY26_9HYME</name>
<dbReference type="Gene3D" id="3.60.10.10">
    <property type="entry name" value="Endonuclease/exonuclease/phosphatase"/>
    <property type="match status" value="1"/>
</dbReference>
<dbReference type="AlphaFoldDB" id="A0ABD2WY26"/>
<sequence>MMRILQLNLNHCQTAQNLLCDTISRMRIDVAILCEQYEKEPRSTQRMACRCQRSSSYLGARRNPGPGAPGKSSSLLLVGPNWRNFLFQRLRPTKTLWDRIFRPLCEHHRGSPWQEVPRYCRGLQRMVDGVGM</sequence>
<proteinExistence type="predicted"/>
<dbReference type="SUPFAM" id="SSF56219">
    <property type="entry name" value="DNase I-like"/>
    <property type="match status" value="1"/>
</dbReference>
<dbReference type="Proteomes" id="UP001627154">
    <property type="component" value="Unassembled WGS sequence"/>
</dbReference>
<evidence type="ECO:0000313" key="2">
    <source>
        <dbReference type="Proteomes" id="UP001627154"/>
    </source>
</evidence>
<accession>A0ABD2WY26</accession>
<dbReference type="InterPro" id="IPR036691">
    <property type="entry name" value="Endo/exonu/phosph_ase_sf"/>
</dbReference>
<gene>
    <name evidence="1" type="ORF">TKK_008166</name>
</gene>
<organism evidence="1 2">
    <name type="scientific">Trichogramma kaykai</name>
    <dbReference type="NCBI Taxonomy" id="54128"/>
    <lineage>
        <taxon>Eukaryota</taxon>
        <taxon>Metazoa</taxon>
        <taxon>Ecdysozoa</taxon>
        <taxon>Arthropoda</taxon>
        <taxon>Hexapoda</taxon>
        <taxon>Insecta</taxon>
        <taxon>Pterygota</taxon>
        <taxon>Neoptera</taxon>
        <taxon>Endopterygota</taxon>
        <taxon>Hymenoptera</taxon>
        <taxon>Apocrita</taxon>
        <taxon>Proctotrupomorpha</taxon>
        <taxon>Chalcidoidea</taxon>
        <taxon>Trichogrammatidae</taxon>
        <taxon>Trichogramma</taxon>
    </lineage>
</organism>
<comment type="caution">
    <text evidence="1">The sequence shown here is derived from an EMBL/GenBank/DDBJ whole genome shotgun (WGS) entry which is preliminary data.</text>
</comment>
<evidence type="ECO:0000313" key="1">
    <source>
        <dbReference type="EMBL" id="KAL3397928.1"/>
    </source>
</evidence>
<reference evidence="1 2" key="1">
    <citation type="journal article" date="2024" name="bioRxiv">
        <title>A reference genome for Trichogramma kaykai: A tiny desert-dwelling parasitoid wasp with competing sex-ratio distorters.</title>
        <authorList>
            <person name="Culotta J."/>
            <person name="Lindsey A.R."/>
        </authorList>
    </citation>
    <scope>NUCLEOTIDE SEQUENCE [LARGE SCALE GENOMIC DNA]</scope>
    <source>
        <strain evidence="1 2">KSX58</strain>
    </source>
</reference>
<dbReference type="EMBL" id="JBJJXI010000060">
    <property type="protein sequence ID" value="KAL3397928.1"/>
    <property type="molecule type" value="Genomic_DNA"/>
</dbReference>